<gene>
    <name evidence="5" type="ORF">DCF19_12085</name>
</gene>
<feature type="domain" description="Protein kinase" evidence="4">
    <location>
        <begin position="12"/>
        <end position="264"/>
    </location>
</feature>
<dbReference type="PANTHER" id="PTHR24363">
    <property type="entry name" value="SERINE/THREONINE PROTEIN KINASE"/>
    <property type="match status" value="1"/>
</dbReference>
<evidence type="ECO:0000256" key="2">
    <source>
        <dbReference type="ARBA" id="ARBA00022840"/>
    </source>
</evidence>
<keyword evidence="5" id="KW-0808">Transferase</keyword>
<comment type="caution">
    <text evidence="5">The sequence shown here is derived from an EMBL/GenBank/DDBJ whole genome shotgun (WGS) entry which is preliminary data.</text>
</comment>
<dbReference type="PANTHER" id="PTHR24363:SF7">
    <property type="entry name" value="SERINE_THREONINE-PROTEIN KINASE-LIKE PROTEIN E"/>
    <property type="match status" value="1"/>
</dbReference>
<keyword evidence="3" id="KW-1133">Transmembrane helix</keyword>
<reference evidence="5 6" key="1">
    <citation type="submission" date="2018-04" db="EMBL/GenBank/DDBJ databases">
        <authorList>
            <person name="Go L.Y."/>
            <person name="Mitchell J.A."/>
        </authorList>
    </citation>
    <scope>NUCLEOTIDE SEQUENCE [LARGE SCALE GENOMIC DNA]</scope>
    <source>
        <strain evidence="5">ULC066bin1</strain>
    </source>
</reference>
<keyword evidence="2" id="KW-0067">ATP-binding</keyword>
<dbReference type="SMART" id="SM00220">
    <property type="entry name" value="S_TKc"/>
    <property type="match status" value="1"/>
</dbReference>
<dbReference type="CDD" id="cd14014">
    <property type="entry name" value="STKc_PknB_like"/>
    <property type="match status" value="1"/>
</dbReference>
<dbReference type="Pfam" id="PF00069">
    <property type="entry name" value="Pkinase"/>
    <property type="match status" value="1"/>
</dbReference>
<evidence type="ECO:0000256" key="3">
    <source>
        <dbReference type="SAM" id="Phobius"/>
    </source>
</evidence>
<keyword evidence="3" id="KW-0812">Transmembrane</keyword>
<dbReference type="AlphaFoldDB" id="A0A2W4W842"/>
<name>A0A2W4W842_9CYAN</name>
<dbReference type="InterPro" id="IPR000719">
    <property type="entry name" value="Prot_kinase_dom"/>
</dbReference>
<dbReference type="GO" id="GO:0005524">
    <property type="term" value="F:ATP binding"/>
    <property type="evidence" value="ECO:0007669"/>
    <property type="project" value="UniProtKB-KW"/>
</dbReference>
<dbReference type="PROSITE" id="PS50011">
    <property type="entry name" value="PROTEIN_KINASE_DOM"/>
    <property type="match status" value="1"/>
</dbReference>
<keyword evidence="5" id="KW-0723">Serine/threonine-protein kinase</keyword>
<evidence type="ECO:0000313" key="6">
    <source>
        <dbReference type="Proteomes" id="UP000249467"/>
    </source>
</evidence>
<reference evidence="5 6" key="2">
    <citation type="submission" date="2018-06" db="EMBL/GenBank/DDBJ databases">
        <title>Metagenomic assembly of (sub)arctic Cyanobacteria and their associated microbiome from non-axenic cultures.</title>
        <authorList>
            <person name="Baurain D."/>
        </authorList>
    </citation>
    <scope>NUCLEOTIDE SEQUENCE [LARGE SCALE GENOMIC DNA]</scope>
    <source>
        <strain evidence="5">ULC066bin1</strain>
    </source>
</reference>
<evidence type="ECO:0000259" key="4">
    <source>
        <dbReference type="PROSITE" id="PS50011"/>
    </source>
</evidence>
<feature type="transmembrane region" description="Helical" evidence="3">
    <location>
        <begin position="316"/>
        <end position="335"/>
    </location>
</feature>
<dbReference type="InterPro" id="IPR011009">
    <property type="entry name" value="Kinase-like_dom_sf"/>
</dbReference>
<evidence type="ECO:0000256" key="1">
    <source>
        <dbReference type="ARBA" id="ARBA00022741"/>
    </source>
</evidence>
<sequence length="449" mass="50792">MPKSQEILKERYQLQSQLGLNSGRQTWLAKDLEANGELVVVKLLTFGGDVQWEDLKLFEREAQVLKQLNHSRIPKYRDYFAINDRSLWFGLVQEHIQGASLKDLLVQGQKFTEPQVEDIVIETLEILIYLHGLNPPVLHRDIKPSNLIWSDRQEIYLVDFGAVQDKASAEGKTFTVVGTYGYAPMEQYGGRSVPASDLYGLGATAIHLLTGISPAELPQDDELNIQFRDRCGASPQLLDWVQKMTAPSVKRRFTSAREAIDALYEDDVQVAKSKSLPKASNHQIKIPQPSTSRVEIWRFPKKFVVTIPSSVISGKLVSLLIAISVLLAIIPLAFVVSKVNILTAIAICLFAIYFAYFQVLKSFTTIFFSIDLSDRICRLNKKAFGWQHYVQKFGIYQLEYIYASMSNKTNGSVAIQTNNSRIMLGDNKLTELETAWLAQEIQDWLKNAQ</sequence>
<organism evidence="5 6">
    <name type="scientific">Pseudanabaena frigida</name>
    <dbReference type="NCBI Taxonomy" id="945775"/>
    <lineage>
        <taxon>Bacteria</taxon>
        <taxon>Bacillati</taxon>
        <taxon>Cyanobacteriota</taxon>
        <taxon>Cyanophyceae</taxon>
        <taxon>Pseudanabaenales</taxon>
        <taxon>Pseudanabaenaceae</taxon>
        <taxon>Pseudanabaena</taxon>
    </lineage>
</organism>
<accession>A0A2W4W842</accession>
<dbReference type="GO" id="GO:0004674">
    <property type="term" value="F:protein serine/threonine kinase activity"/>
    <property type="evidence" value="ECO:0007669"/>
    <property type="project" value="UniProtKB-KW"/>
</dbReference>
<dbReference type="Proteomes" id="UP000249467">
    <property type="component" value="Unassembled WGS sequence"/>
</dbReference>
<dbReference type="SUPFAM" id="SSF56112">
    <property type="entry name" value="Protein kinase-like (PK-like)"/>
    <property type="match status" value="1"/>
</dbReference>
<keyword evidence="5" id="KW-0418">Kinase</keyword>
<feature type="transmembrane region" description="Helical" evidence="3">
    <location>
        <begin position="341"/>
        <end position="360"/>
    </location>
</feature>
<protein>
    <submittedName>
        <fullName evidence="5">Serine/threonine protein kinase</fullName>
    </submittedName>
</protein>
<keyword evidence="3" id="KW-0472">Membrane</keyword>
<dbReference type="EMBL" id="QBML01000014">
    <property type="protein sequence ID" value="PZO40620.1"/>
    <property type="molecule type" value="Genomic_DNA"/>
</dbReference>
<evidence type="ECO:0000313" key="5">
    <source>
        <dbReference type="EMBL" id="PZO40620.1"/>
    </source>
</evidence>
<proteinExistence type="predicted"/>
<dbReference type="Gene3D" id="1.10.510.10">
    <property type="entry name" value="Transferase(Phosphotransferase) domain 1"/>
    <property type="match status" value="1"/>
</dbReference>
<keyword evidence="1" id="KW-0547">Nucleotide-binding</keyword>